<gene>
    <name evidence="2" type="ORF">SAMN05216552_103266</name>
</gene>
<evidence type="ECO:0000313" key="2">
    <source>
        <dbReference type="EMBL" id="SFV10841.1"/>
    </source>
</evidence>
<accession>A0A1I7LMD0</accession>
<keyword evidence="3" id="KW-1185">Reference proteome</keyword>
<feature type="signal peptide" evidence="1">
    <location>
        <begin position="1"/>
        <end position="21"/>
    </location>
</feature>
<organism evidence="2 3">
    <name type="scientific">Pseudoduganella namucuonensis</name>
    <dbReference type="NCBI Taxonomy" id="1035707"/>
    <lineage>
        <taxon>Bacteria</taxon>
        <taxon>Pseudomonadati</taxon>
        <taxon>Pseudomonadota</taxon>
        <taxon>Betaproteobacteria</taxon>
        <taxon>Burkholderiales</taxon>
        <taxon>Oxalobacteraceae</taxon>
        <taxon>Telluria group</taxon>
        <taxon>Pseudoduganella</taxon>
    </lineage>
</organism>
<dbReference type="SUPFAM" id="SSF53850">
    <property type="entry name" value="Periplasmic binding protein-like II"/>
    <property type="match status" value="1"/>
</dbReference>
<dbReference type="Proteomes" id="UP000199391">
    <property type="component" value="Unassembled WGS sequence"/>
</dbReference>
<keyword evidence="1" id="KW-0732">Signal</keyword>
<evidence type="ECO:0000313" key="3">
    <source>
        <dbReference type="Proteomes" id="UP000199391"/>
    </source>
</evidence>
<dbReference type="PANTHER" id="PTHR38834">
    <property type="entry name" value="PERIPLASMIC SUBSTRATE BINDING PROTEIN FAMILY 3"/>
    <property type="match status" value="1"/>
</dbReference>
<dbReference type="AlphaFoldDB" id="A0A1I7LMD0"/>
<sequence>MKLLRLLGLCAGLLLTAPAPGSGAPVMRFATEEWPPFFSSALPDNGLTGALLGAVLERMGHMAQIDYFPWKRAMEFGLHDRRYAGVVAMFRTPEREQLCHFSSAIGSRQTVLAFLRDEPVSAATLADLRGVRVGTVAGYSNGEQFDGLVRAGVLKVEEGVSDEINLRKLLGRRFSAIVVEKHMLRYLMAGGRYTKAERERVVIAEHLFRERPVHVCFQRTEEGLRRQQAFSEAAREVDLARIERDYWRGIGEAAPARQ</sequence>
<reference evidence="3" key="1">
    <citation type="submission" date="2016-10" db="EMBL/GenBank/DDBJ databases">
        <authorList>
            <person name="Varghese N."/>
            <person name="Submissions S."/>
        </authorList>
    </citation>
    <scope>NUCLEOTIDE SEQUENCE [LARGE SCALE GENOMIC DNA]</scope>
    <source>
        <strain evidence="3">CGMCC 1.11014</strain>
    </source>
</reference>
<dbReference type="Gene3D" id="3.40.190.10">
    <property type="entry name" value="Periplasmic binding protein-like II"/>
    <property type="match status" value="2"/>
</dbReference>
<dbReference type="PANTHER" id="PTHR38834:SF3">
    <property type="entry name" value="SOLUTE-BINDING PROTEIN FAMILY 3_N-TERMINAL DOMAIN-CONTAINING PROTEIN"/>
    <property type="match status" value="1"/>
</dbReference>
<dbReference type="EMBL" id="FPBO01000032">
    <property type="protein sequence ID" value="SFV10841.1"/>
    <property type="molecule type" value="Genomic_DNA"/>
</dbReference>
<name>A0A1I7LMD0_9BURK</name>
<proteinExistence type="predicted"/>
<evidence type="ECO:0000256" key="1">
    <source>
        <dbReference type="SAM" id="SignalP"/>
    </source>
</evidence>
<dbReference type="STRING" id="1035707.SAMN05216552_103266"/>
<protein>
    <submittedName>
        <fullName evidence="2">Polar amino acid transport system substrate-binding protein</fullName>
    </submittedName>
</protein>
<feature type="chain" id="PRO_5011723056" evidence="1">
    <location>
        <begin position="22"/>
        <end position="258"/>
    </location>
</feature>